<sequence length="425" mass="45991">MSPPTMTFGTSATPTKKPLNGYFTKGQWHCNCQPRLPAVQFQVRRKTKNEGRWFYTCQKDRSKGAPGAPEHCGFFLFAEDARLREEGALFDNSNTEPSATQTPSKRMKQTTLSAAVTPRAQSEKRVGSTPITSVAELGRQVGVPVAGISSSAAAPSSSSATMRASDKSDGAAAQVETDGELEDSSDDEPSQAAPRTAATAARGQTQPATRATAKRKRPADESEDEDFGDWSSDEERQVALITDSTSTRGTDGHGRKRDAFATPAASRTLHDTTTGLATPSLTDKPIRRVLFAEPETQSTTKRQRTDEGGSFTRPAATTPSSSQESATTPGSHTALNVTETVMGLLKGQSLSDDVRGEVRLALQKFEARAKGLERGRDASRQAGKKLEERIAKQQARIVDLENQRKMDAESRQKMRSGMMKLYSEV</sequence>
<evidence type="ECO:0000313" key="9">
    <source>
        <dbReference type="Proteomes" id="UP001444661"/>
    </source>
</evidence>
<evidence type="ECO:0000256" key="5">
    <source>
        <dbReference type="SAM" id="Coils"/>
    </source>
</evidence>
<feature type="compositionally biased region" description="Polar residues" evidence="6">
    <location>
        <begin position="271"/>
        <end position="281"/>
    </location>
</feature>
<feature type="compositionally biased region" description="Acidic residues" evidence="6">
    <location>
        <begin position="177"/>
        <end position="189"/>
    </location>
</feature>
<feature type="compositionally biased region" description="Low complexity" evidence="6">
    <location>
        <begin position="191"/>
        <end position="211"/>
    </location>
</feature>
<feature type="region of interest" description="Disordered" evidence="6">
    <location>
        <begin position="404"/>
        <end position="425"/>
    </location>
</feature>
<feature type="compositionally biased region" description="Acidic residues" evidence="6">
    <location>
        <begin position="221"/>
        <end position="232"/>
    </location>
</feature>
<name>A0ABR1UDE6_9PEZI</name>
<reference evidence="8 9" key="1">
    <citation type="submission" date="2023-01" db="EMBL/GenBank/DDBJ databases">
        <title>Analysis of 21 Apiospora genomes using comparative genomics revels a genus with tremendous synthesis potential of carbohydrate active enzymes and secondary metabolites.</title>
        <authorList>
            <person name="Sorensen T."/>
        </authorList>
    </citation>
    <scope>NUCLEOTIDE SEQUENCE [LARGE SCALE GENOMIC DNA]</scope>
    <source>
        <strain evidence="8 9">CBS 33761</strain>
    </source>
</reference>
<organism evidence="8 9">
    <name type="scientific">Apiospora rasikravindrae</name>
    <dbReference type="NCBI Taxonomy" id="990691"/>
    <lineage>
        <taxon>Eukaryota</taxon>
        <taxon>Fungi</taxon>
        <taxon>Dikarya</taxon>
        <taxon>Ascomycota</taxon>
        <taxon>Pezizomycotina</taxon>
        <taxon>Sordariomycetes</taxon>
        <taxon>Xylariomycetidae</taxon>
        <taxon>Amphisphaeriales</taxon>
        <taxon>Apiosporaceae</taxon>
        <taxon>Apiospora</taxon>
    </lineage>
</organism>
<feature type="coiled-coil region" evidence="5">
    <location>
        <begin position="376"/>
        <end position="403"/>
    </location>
</feature>
<keyword evidence="2 4" id="KW-0863">Zinc-finger</keyword>
<protein>
    <recommendedName>
        <fullName evidence="7">GRF-type domain-containing protein</fullName>
    </recommendedName>
</protein>
<feature type="compositionally biased region" description="Polar residues" evidence="6">
    <location>
        <begin position="315"/>
        <end position="334"/>
    </location>
</feature>
<evidence type="ECO:0000256" key="6">
    <source>
        <dbReference type="SAM" id="MobiDB-lite"/>
    </source>
</evidence>
<feature type="compositionally biased region" description="Low complexity" evidence="6">
    <location>
        <begin position="149"/>
        <end position="163"/>
    </location>
</feature>
<evidence type="ECO:0000313" key="8">
    <source>
        <dbReference type="EMBL" id="KAK8056926.1"/>
    </source>
</evidence>
<evidence type="ECO:0000256" key="3">
    <source>
        <dbReference type="ARBA" id="ARBA00022833"/>
    </source>
</evidence>
<keyword evidence="1" id="KW-0479">Metal-binding</keyword>
<keyword evidence="3" id="KW-0862">Zinc</keyword>
<keyword evidence="9" id="KW-1185">Reference proteome</keyword>
<dbReference type="InterPro" id="IPR010666">
    <property type="entry name" value="Znf_GRF"/>
</dbReference>
<evidence type="ECO:0000256" key="4">
    <source>
        <dbReference type="PROSITE-ProRule" id="PRU01343"/>
    </source>
</evidence>
<comment type="caution">
    <text evidence="8">The sequence shown here is derived from an EMBL/GenBank/DDBJ whole genome shotgun (WGS) entry which is preliminary data.</text>
</comment>
<evidence type="ECO:0000256" key="1">
    <source>
        <dbReference type="ARBA" id="ARBA00022723"/>
    </source>
</evidence>
<keyword evidence="5" id="KW-0175">Coiled coil</keyword>
<feature type="domain" description="GRF-type" evidence="7">
    <location>
        <begin position="30"/>
        <end position="81"/>
    </location>
</feature>
<dbReference type="PROSITE" id="PS51999">
    <property type="entry name" value="ZF_GRF"/>
    <property type="match status" value="1"/>
</dbReference>
<feature type="compositionally biased region" description="Basic and acidic residues" evidence="6">
    <location>
        <begin position="250"/>
        <end position="259"/>
    </location>
</feature>
<feature type="region of interest" description="Disordered" evidence="6">
    <location>
        <begin position="149"/>
        <end position="334"/>
    </location>
</feature>
<feature type="region of interest" description="Disordered" evidence="6">
    <location>
        <begin position="87"/>
        <end position="131"/>
    </location>
</feature>
<evidence type="ECO:0000259" key="7">
    <source>
        <dbReference type="PROSITE" id="PS51999"/>
    </source>
</evidence>
<feature type="compositionally biased region" description="Polar residues" evidence="6">
    <location>
        <begin position="91"/>
        <end position="114"/>
    </location>
</feature>
<dbReference type="EMBL" id="JAQQWK010000001">
    <property type="protein sequence ID" value="KAK8056926.1"/>
    <property type="molecule type" value="Genomic_DNA"/>
</dbReference>
<proteinExistence type="predicted"/>
<evidence type="ECO:0000256" key="2">
    <source>
        <dbReference type="ARBA" id="ARBA00022771"/>
    </source>
</evidence>
<accession>A0ABR1UDE6</accession>
<dbReference type="Proteomes" id="UP001444661">
    <property type="component" value="Unassembled WGS sequence"/>
</dbReference>
<gene>
    <name evidence="8" type="ORF">PG993_002153</name>
</gene>